<dbReference type="Pfam" id="PF01979">
    <property type="entry name" value="Amidohydro_1"/>
    <property type="match status" value="1"/>
</dbReference>
<dbReference type="PANTHER" id="PTHR43668">
    <property type="entry name" value="ALLANTOINASE"/>
    <property type="match status" value="1"/>
</dbReference>
<evidence type="ECO:0000313" key="2">
    <source>
        <dbReference type="EMBL" id="HIV85789.1"/>
    </source>
</evidence>
<reference evidence="2" key="2">
    <citation type="submission" date="2021-04" db="EMBL/GenBank/DDBJ databases">
        <authorList>
            <person name="Gilroy R."/>
        </authorList>
    </citation>
    <scope>NUCLEOTIDE SEQUENCE</scope>
    <source>
        <strain evidence="2">5790</strain>
    </source>
</reference>
<dbReference type="Proteomes" id="UP000824162">
    <property type="component" value="Unassembled WGS sequence"/>
</dbReference>
<comment type="caution">
    <text evidence="2">The sequence shown here is derived from an EMBL/GenBank/DDBJ whole genome shotgun (WGS) entry which is preliminary data.</text>
</comment>
<reference evidence="2" key="1">
    <citation type="journal article" date="2021" name="PeerJ">
        <title>Extensive microbial diversity within the chicken gut microbiome revealed by metagenomics and culture.</title>
        <authorList>
            <person name="Gilroy R."/>
            <person name="Ravi A."/>
            <person name="Getino M."/>
            <person name="Pursley I."/>
            <person name="Horton D.L."/>
            <person name="Alikhan N.F."/>
            <person name="Baker D."/>
            <person name="Gharbi K."/>
            <person name="Hall N."/>
            <person name="Watson M."/>
            <person name="Adriaenssens E.M."/>
            <person name="Foster-Nyarko E."/>
            <person name="Jarju S."/>
            <person name="Secka A."/>
            <person name="Antonio M."/>
            <person name="Oren A."/>
            <person name="Chaudhuri R.R."/>
            <person name="La Ragione R."/>
            <person name="Hildebrand F."/>
            <person name="Pallen M.J."/>
        </authorList>
    </citation>
    <scope>NUCLEOTIDE SEQUENCE</scope>
    <source>
        <strain evidence="2">5790</strain>
    </source>
</reference>
<protein>
    <submittedName>
        <fullName evidence="2">Amidohydrolase</fullName>
    </submittedName>
</protein>
<accession>A0A9D1TM48</accession>
<gene>
    <name evidence="2" type="ORF">H9900_03145</name>
</gene>
<dbReference type="InterPro" id="IPR032466">
    <property type="entry name" value="Metal_Hydrolase"/>
</dbReference>
<dbReference type="EMBL" id="DXIJ01000061">
    <property type="protein sequence ID" value="HIV85789.1"/>
    <property type="molecule type" value="Genomic_DNA"/>
</dbReference>
<dbReference type="GO" id="GO:0005737">
    <property type="term" value="C:cytoplasm"/>
    <property type="evidence" value="ECO:0007669"/>
    <property type="project" value="TreeGrafter"/>
</dbReference>
<dbReference type="Gene3D" id="3.20.20.140">
    <property type="entry name" value="Metal-dependent hydrolases"/>
    <property type="match status" value="1"/>
</dbReference>
<dbReference type="PANTHER" id="PTHR43668:SF6">
    <property type="entry name" value="AMIDOHYDROLASE"/>
    <property type="match status" value="1"/>
</dbReference>
<name>A0A9D1TM48_9FIRM</name>
<dbReference type="InterPro" id="IPR006680">
    <property type="entry name" value="Amidohydro-rel"/>
</dbReference>
<organism evidence="2 3">
    <name type="scientific">Candidatus Monoglobus merdigallinarum</name>
    <dbReference type="NCBI Taxonomy" id="2838698"/>
    <lineage>
        <taxon>Bacteria</taxon>
        <taxon>Bacillati</taxon>
        <taxon>Bacillota</taxon>
        <taxon>Clostridia</taxon>
        <taxon>Monoglobales</taxon>
        <taxon>Monoglobaceae</taxon>
        <taxon>Monoglobus</taxon>
    </lineage>
</organism>
<dbReference type="InterPro" id="IPR011059">
    <property type="entry name" value="Metal-dep_hydrolase_composite"/>
</dbReference>
<dbReference type="AlphaFoldDB" id="A0A9D1TM48"/>
<dbReference type="GO" id="GO:0006145">
    <property type="term" value="P:purine nucleobase catabolic process"/>
    <property type="evidence" value="ECO:0007669"/>
    <property type="project" value="TreeGrafter"/>
</dbReference>
<proteinExistence type="predicted"/>
<dbReference type="SUPFAM" id="SSF51556">
    <property type="entry name" value="Metallo-dependent hydrolases"/>
    <property type="match status" value="1"/>
</dbReference>
<dbReference type="InterPro" id="IPR050138">
    <property type="entry name" value="DHOase/Allantoinase_Hydrolase"/>
</dbReference>
<dbReference type="CDD" id="cd01309">
    <property type="entry name" value="Met_dep_hydrolase_C"/>
    <property type="match status" value="1"/>
</dbReference>
<dbReference type="GO" id="GO:0004038">
    <property type="term" value="F:allantoinase activity"/>
    <property type="evidence" value="ECO:0007669"/>
    <property type="project" value="TreeGrafter"/>
</dbReference>
<feature type="domain" description="Amidohydrolase-related" evidence="1">
    <location>
        <begin position="55"/>
        <end position="371"/>
    </location>
</feature>
<evidence type="ECO:0000313" key="3">
    <source>
        <dbReference type="Proteomes" id="UP000824162"/>
    </source>
</evidence>
<sequence length="381" mass="41321">MRAVINAHLLTMDADGREIKNGYLLIKEHKIIDIGDMSELKAQSGAEIIDADGALVTPGLVDAHSHIGMWEDGLNFEGDDGNEDTDPITPQLRAIDAINPLDKAFKEAFDAGITTVVTGPGSSNPVGGQLAAVKTYGRRIDDMIVKAPAGIKFSFGENPKSAYDSKSQSPSTRMATAALIREALFKAAEYRRLRGCDDTEDTDKPEFDMKHEAFLPLLGREIPMHAHAHRADDIFTAVRIANEFDLKLVLVHCTEGHLVPEELTADNPPILSGPILTDRSKPELKNQTEAAPAILSKHGLHVSIITDHPETPEKYLRLCAAVAVKHGMSRSDALRAITINPAKACEIDGHVGSLERGKDSDIVIWDGDPLDIMSSPKIVIV</sequence>
<dbReference type="SUPFAM" id="SSF51338">
    <property type="entry name" value="Composite domain of metallo-dependent hydrolases"/>
    <property type="match status" value="1"/>
</dbReference>
<evidence type="ECO:0000259" key="1">
    <source>
        <dbReference type="Pfam" id="PF01979"/>
    </source>
</evidence>